<evidence type="ECO:0000313" key="1">
    <source>
        <dbReference type="EMBL" id="MCS0637857.1"/>
    </source>
</evidence>
<dbReference type="RefSeq" id="WP_258789122.1">
    <property type="nucleotide sequence ID" value="NZ_JANUGQ010000017.1"/>
</dbReference>
<organism evidence="1 2">
    <name type="scientific">Streptomyces pyxinae</name>
    <dbReference type="NCBI Taxonomy" id="2970734"/>
    <lineage>
        <taxon>Bacteria</taxon>
        <taxon>Bacillati</taxon>
        <taxon>Actinomycetota</taxon>
        <taxon>Actinomycetes</taxon>
        <taxon>Kitasatosporales</taxon>
        <taxon>Streptomycetaceae</taxon>
        <taxon>Streptomyces</taxon>
    </lineage>
</organism>
<dbReference type="EMBL" id="JANUGQ010000017">
    <property type="protein sequence ID" value="MCS0637857.1"/>
    <property type="molecule type" value="Genomic_DNA"/>
</dbReference>
<accession>A0ABT2CKB5</accession>
<dbReference type="Proteomes" id="UP001431313">
    <property type="component" value="Unassembled WGS sequence"/>
</dbReference>
<dbReference type="GO" id="GO:0032259">
    <property type="term" value="P:methylation"/>
    <property type="evidence" value="ECO:0007669"/>
    <property type="project" value="UniProtKB-KW"/>
</dbReference>
<sequence>MPSLLSNRLAKRVLKPAMAMVEQRLQRESAAFQADLDALHHQVADLRRRSYGLGLLLDQTGRDGHRMPTETQMDTLVREVGTLTGCDDHRVRDELTVAYRQLVALEALGVGGLAGTLSDVCGRLAALSLLDPPGGEVLAVDGGSGLFAVALGRMLRRAGADARLTVLGPAARAEAVRANLALCGGHAPEGEARFVAGAPGDPEARTRLADRRYGILLADGPGLPDLSALAAPGALLVTPANTPAPGFRLLGRVAASDYHRAPR</sequence>
<evidence type="ECO:0000313" key="2">
    <source>
        <dbReference type="Proteomes" id="UP001431313"/>
    </source>
</evidence>
<keyword evidence="1" id="KW-0489">Methyltransferase</keyword>
<name>A0ABT2CKB5_9ACTN</name>
<gene>
    <name evidence="1" type="ORF">NX801_19755</name>
</gene>
<dbReference type="GO" id="GO:0008168">
    <property type="term" value="F:methyltransferase activity"/>
    <property type="evidence" value="ECO:0007669"/>
    <property type="project" value="UniProtKB-KW"/>
</dbReference>
<keyword evidence="1" id="KW-0808">Transferase</keyword>
<protein>
    <submittedName>
        <fullName evidence="1">Class I SAM-dependent methyltransferase</fullName>
    </submittedName>
</protein>
<comment type="caution">
    <text evidence="1">The sequence shown here is derived from an EMBL/GenBank/DDBJ whole genome shotgun (WGS) entry which is preliminary data.</text>
</comment>
<reference evidence="1" key="1">
    <citation type="submission" date="2022-08" db="EMBL/GenBank/DDBJ databases">
        <authorList>
            <person name="Somphong A."/>
            <person name="Phongsopitanun W."/>
        </authorList>
    </citation>
    <scope>NUCLEOTIDE SEQUENCE</scope>
    <source>
        <strain evidence="1">LP05-1</strain>
    </source>
</reference>
<keyword evidence="2" id="KW-1185">Reference proteome</keyword>
<proteinExistence type="predicted"/>